<evidence type="ECO:0000313" key="2">
    <source>
        <dbReference type="Proteomes" id="UP000540556"/>
    </source>
</evidence>
<organism evidence="1 2">
    <name type="scientific">Gluconacetobacter takamatsuzukensis</name>
    <dbReference type="NCBI Taxonomy" id="1286190"/>
    <lineage>
        <taxon>Bacteria</taxon>
        <taxon>Pseudomonadati</taxon>
        <taxon>Pseudomonadota</taxon>
        <taxon>Alphaproteobacteria</taxon>
        <taxon>Acetobacterales</taxon>
        <taxon>Acetobacteraceae</taxon>
        <taxon>Gluconacetobacter</taxon>
    </lineage>
</organism>
<dbReference type="RefSeq" id="WP_182947233.1">
    <property type="nucleotide sequence ID" value="NZ_JABEQK010000001.1"/>
</dbReference>
<dbReference type="InterPro" id="IPR010845">
    <property type="entry name" value="FlaF"/>
</dbReference>
<dbReference type="Pfam" id="PF07309">
    <property type="entry name" value="FlaF"/>
    <property type="match status" value="1"/>
</dbReference>
<dbReference type="Proteomes" id="UP000540556">
    <property type="component" value="Unassembled WGS sequence"/>
</dbReference>
<reference evidence="1 2" key="1">
    <citation type="submission" date="2020-04" db="EMBL/GenBank/DDBJ databases">
        <title>Description of novel Gluconacetobacter.</title>
        <authorList>
            <person name="Sombolestani A."/>
        </authorList>
    </citation>
    <scope>NUCLEOTIDE SEQUENCE [LARGE SCALE GENOMIC DNA]</scope>
    <source>
        <strain evidence="1 2">LMG 27800</strain>
    </source>
</reference>
<evidence type="ECO:0000313" key="1">
    <source>
        <dbReference type="EMBL" id="MBB2203601.1"/>
    </source>
</evidence>
<comment type="caution">
    <text evidence="1">The sequence shown here is derived from an EMBL/GenBank/DDBJ whole genome shotgun (WGS) entry which is preliminary data.</text>
</comment>
<gene>
    <name evidence="1" type="ORF">HLH27_01020</name>
</gene>
<keyword evidence="2" id="KW-1185">Reference proteome</keyword>
<dbReference type="GO" id="GO:0044781">
    <property type="term" value="P:bacterial-type flagellum organization"/>
    <property type="evidence" value="ECO:0007669"/>
    <property type="project" value="InterPro"/>
</dbReference>
<proteinExistence type="predicted"/>
<protein>
    <submittedName>
        <fullName evidence="1">Uncharacterized protein</fullName>
    </submittedName>
</protein>
<dbReference type="EMBL" id="JABEQK010000001">
    <property type="protein sequence ID" value="MBB2203601.1"/>
    <property type="molecule type" value="Genomic_DNA"/>
</dbReference>
<dbReference type="AlphaFoldDB" id="A0A7W4KAY6"/>
<name>A0A7W4KAY6_9PROT</name>
<accession>A0A7W4KAY6</accession>
<sequence length="120" mass="13522">MMFHPAIRAYQSVTATSMSDRETEAVCFRMLVEELEAASVDADSAARERVLAKHQRFWSMIMKANTLDNGHATEDERKLFIRLADQAQRYGIQAILDPKLTLMPLIEIAENVLAGLETVP</sequence>